<evidence type="ECO:0000313" key="3">
    <source>
        <dbReference type="Proteomes" id="UP000187203"/>
    </source>
</evidence>
<evidence type="ECO:0000256" key="1">
    <source>
        <dbReference type="SAM" id="MobiDB-lite"/>
    </source>
</evidence>
<keyword evidence="3" id="KW-1185">Reference proteome</keyword>
<feature type="region of interest" description="Disordered" evidence="1">
    <location>
        <begin position="157"/>
        <end position="202"/>
    </location>
</feature>
<comment type="caution">
    <text evidence="2">The sequence shown here is derived from an EMBL/GenBank/DDBJ whole genome shotgun (WGS) entry which is preliminary data.</text>
</comment>
<dbReference type="AlphaFoldDB" id="A0A1R3HKL1"/>
<feature type="region of interest" description="Disordered" evidence="1">
    <location>
        <begin position="224"/>
        <end position="321"/>
    </location>
</feature>
<accession>A0A1R3HKL1</accession>
<feature type="compositionally biased region" description="Basic and acidic residues" evidence="1">
    <location>
        <begin position="157"/>
        <end position="180"/>
    </location>
</feature>
<organism evidence="2 3">
    <name type="scientific">Corchorus olitorius</name>
    <dbReference type="NCBI Taxonomy" id="93759"/>
    <lineage>
        <taxon>Eukaryota</taxon>
        <taxon>Viridiplantae</taxon>
        <taxon>Streptophyta</taxon>
        <taxon>Embryophyta</taxon>
        <taxon>Tracheophyta</taxon>
        <taxon>Spermatophyta</taxon>
        <taxon>Magnoliopsida</taxon>
        <taxon>eudicotyledons</taxon>
        <taxon>Gunneridae</taxon>
        <taxon>Pentapetalae</taxon>
        <taxon>rosids</taxon>
        <taxon>malvids</taxon>
        <taxon>Malvales</taxon>
        <taxon>Malvaceae</taxon>
        <taxon>Grewioideae</taxon>
        <taxon>Apeibeae</taxon>
        <taxon>Corchorus</taxon>
    </lineage>
</organism>
<reference evidence="3" key="1">
    <citation type="submission" date="2013-09" db="EMBL/GenBank/DDBJ databases">
        <title>Corchorus olitorius genome sequencing.</title>
        <authorList>
            <person name="Alam M."/>
            <person name="Haque M.S."/>
            <person name="Islam M.S."/>
            <person name="Emdad E.M."/>
            <person name="Islam M.M."/>
            <person name="Ahmed B."/>
            <person name="Halim A."/>
            <person name="Hossen Q.M.M."/>
            <person name="Hossain M.Z."/>
            <person name="Ahmed R."/>
            <person name="Khan M.M."/>
            <person name="Islam R."/>
            <person name="Rashid M.M."/>
            <person name="Khan S.A."/>
            <person name="Rahman M.S."/>
            <person name="Alam M."/>
            <person name="Yahiya A.S."/>
            <person name="Khan M.S."/>
            <person name="Azam M.S."/>
            <person name="Haque T."/>
            <person name="Lashkar M.Z.H."/>
            <person name="Akhand A.I."/>
            <person name="Morshed G."/>
            <person name="Roy S."/>
            <person name="Uddin K.S."/>
            <person name="Rabeya T."/>
            <person name="Hossain A.S."/>
            <person name="Chowdhury A."/>
            <person name="Snigdha A.R."/>
            <person name="Mortoza M.S."/>
            <person name="Matin S.A."/>
            <person name="Hoque S.M.E."/>
            <person name="Islam M.K."/>
            <person name="Roy D.K."/>
            <person name="Haider R."/>
            <person name="Moosa M.M."/>
            <person name="Elias S.M."/>
            <person name="Hasan A.M."/>
            <person name="Jahan S."/>
            <person name="Shafiuddin M."/>
            <person name="Mahmood N."/>
            <person name="Shommy N.S."/>
        </authorList>
    </citation>
    <scope>NUCLEOTIDE SEQUENCE [LARGE SCALE GENOMIC DNA]</scope>
    <source>
        <strain evidence="3">cv. O-4</strain>
    </source>
</reference>
<evidence type="ECO:0000313" key="2">
    <source>
        <dbReference type="EMBL" id="OMO70917.1"/>
    </source>
</evidence>
<name>A0A1R3HKL1_9ROSI</name>
<gene>
    <name evidence="2" type="ORF">COLO4_28441</name>
</gene>
<sequence>MVKESQKEKKNSNRVEGSKKTAVSKKKNKGKGIAVESSSPPKKNLPQKYDDLKDFKLLSTKTIDWEHLSKNPEYKSLHKKLDKMGWLGTTQFEYYKANKPAVKEFYTSIVVKKAEYSGKKEWDDSNLYAYVCGKEMIITASMLGLLLKIEDDEDIGHNTDAEDGNKAEADTLDQGKEATKSENMSAGIDKTNDSEVPSGTIPELTNMSLTTTAEVLVGLEPLAKAPASPKGKDKKKAPLHSAPSPVKDAFPSLKPKKKVTKKTSAATVEETLPATESDVAPDPIKVPPTVPQKRPRTKHPTLKKVVKQSLQQQQRKKRLFV</sequence>
<dbReference type="Proteomes" id="UP000187203">
    <property type="component" value="Unassembled WGS sequence"/>
</dbReference>
<feature type="region of interest" description="Disordered" evidence="1">
    <location>
        <begin position="1"/>
        <end position="48"/>
    </location>
</feature>
<feature type="compositionally biased region" description="Basic and acidic residues" evidence="1">
    <location>
        <begin position="1"/>
        <end position="19"/>
    </location>
</feature>
<protein>
    <submittedName>
        <fullName evidence="2">Uncharacterized protein</fullName>
    </submittedName>
</protein>
<feature type="compositionally biased region" description="Basic residues" evidence="1">
    <location>
        <begin position="293"/>
        <end position="306"/>
    </location>
</feature>
<proteinExistence type="predicted"/>
<dbReference type="EMBL" id="AWUE01019936">
    <property type="protein sequence ID" value="OMO70917.1"/>
    <property type="molecule type" value="Genomic_DNA"/>
</dbReference>